<protein>
    <submittedName>
        <fullName evidence="1">Uncharacterized protein</fullName>
    </submittedName>
</protein>
<evidence type="ECO:0000313" key="1">
    <source>
        <dbReference type="EMBL" id="KAJ9118760.1"/>
    </source>
</evidence>
<proteinExistence type="predicted"/>
<accession>A0ACC2X590</accession>
<gene>
    <name evidence="1" type="ORF">QFC22_003981</name>
</gene>
<evidence type="ECO:0000313" key="2">
    <source>
        <dbReference type="Proteomes" id="UP001243375"/>
    </source>
</evidence>
<dbReference type="Proteomes" id="UP001243375">
    <property type="component" value="Unassembled WGS sequence"/>
</dbReference>
<organism evidence="1 2">
    <name type="scientific">Naganishia vaughanmartiniae</name>
    <dbReference type="NCBI Taxonomy" id="1424756"/>
    <lineage>
        <taxon>Eukaryota</taxon>
        <taxon>Fungi</taxon>
        <taxon>Dikarya</taxon>
        <taxon>Basidiomycota</taxon>
        <taxon>Agaricomycotina</taxon>
        <taxon>Tremellomycetes</taxon>
        <taxon>Filobasidiales</taxon>
        <taxon>Filobasidiaceae</taxon>
        <taxon>Naganishia</taxon>
    </lineage>
</organism>
<dbReference type="EMBL" id="JASBWU010000010">
    <property type="protein sequence ID" value="KAJ9118760.1"/>
    <property type="molecule type" value="Genomic_DNA"/>
</dbReference>
<reference evidence="1" key="1">
    <citation type="submission" date="2023-04" db="EMBL/GenBank/DDBJ databases">
        <title>Draft Genome sequencing of Naganishia species isolated from polar environments using Oxford Nanopore Technology.</title>
        <authorList>
            <person name="Leo P."/>
            <person name="Venkateswaran K."/>
        </authorList>
    </citation>
    <scope>NUCLEOTIDE SEQUENCE</scope>
    <source>
        <strain evidence="1">MNA-CCFEE 5425</strain>
    </source>
</reference>
<comment type="caution">
    <text evidence="1">The sequence shown here is derived from an EMBL/GenBank/DDBJ whole genome shotgun (WGS) entry which is preliminary data.</text>
</comment>
<keyword evidence="2" id="KW-1185">Reference proteome</keyword>
<sequence>MLIADALVQLKELRRQIERQPFIDVRDESGFKLPETGWEPSFALENVTFAYPSRPTIPALNNVSVRIETGTVTAFVGPSGSGKSTTASLLLREYDPETANVSNENDPIPEEKDDESDSDGEKREKSEKSKWRAVNASNDVENAVSPDDQEPPVKGGGKVYFAGRDIREYNLRWLRSQVAVVSQNPQLFSATVFENVAAGLTGTNLEYRPDIDGRPDAPPETLQRTAEIRELCAEAMRKAQAWQFVSKLPEGMDTMIAGGRTGVLSGGQRQRLAIARALVRKPACMLLDEATSALDADTEEKIRVMLEKELEERGMTTILIAHRLSTVAKAGRIIVMKEGRVVDQGTYAELMHKHRPDQTFRHLAITQRADPDIADDEVPEDSMDKEVPAQDFDNVDPIPTAPTGRAQPFPTFSTSGTTAVDSAPVHNSTHERPDRLRKQSSQSRLKRPDNTWTVSGRGSTMFQHEHASDDTGNALHPTGSHTTAQISHEDLEQPVSPELEKEERRRSVRNFFRLLKSQRWFFITGIVAGLVAGGSFPIAGWMTGEAVHSLSDQNARPSINTWAMWFLILAIIDLFIYL</sequence>
<name>A0ACC2X590_9TREE</name>